<dbReference type="InterPro" id="IPR036318">
    <property type="entry name" value="FAD-bd_PCMH-like_sf"/>
</dbReference>
<dbReference type="EMBL" id="QNRQ01000005">
    <property type="protein sequence ID" value="RBP39422.1"/>
    <property type="molecule type" value="Genomic_DNA"/>
</dbReference>
<evidence type="ECO:0000313" key="2">
    <source>
        <dbReference type="Proteomes" id="UP000253628"/>
    </source>
</evidence>
<protein>
    <submittedName>
        <fullName evidence="1">Uncharacterized protein</fullName>
    </submittedName>
</protein>
<proteinExistence type="predicted"/>
<gene>
    <name evidence="1" type="ORF">DFR37_105215</name>
</gene>
<dbReference type="SUPFAM" id="SSF56176">
    <property type="entry name" value="FAD-binding/transporter-associated domain-like"/>
    <property type="match status" value="1"/>
</dbReference>
<evidence type="ECO:0000313" key="1">
    <source>
        <dbReference type="EMBL" id="RBP39422.1"/>
    </source>
</evidence>
<reference evidence="1 2" key="1">
    <citation type="submission" date="2018-06" db="EMBL/GenBank/DDBJ databases">
        <title>Genomic Encyclopedia of Type Strains, Phase IV (KMG-IV): sequencing the most valuable type-strain genomes for metagenomic binning, comparative biology and taxonomic classification.</title>
        <authorList>
            <person name="Goeker M."/>
        </authorList>
    </citation>
    <scope>NUCLEOTIDE SEQUENCE [LARGE SCALE GENOMIC DNA]</scope>
    <source>
        <strain evidence="1 2">DSM 25520</strain>
    </source>
</reference>
<organism evidence="1 2">
    <name type="scientific">Eoetvoesiella caeni</name>
    <dbReference type="NCBI Taxonomy" id="645616"/>
    <lineage>
        <taxon>Bacteria</taxon>
        <taxon>Pseudomonadati</taxon>
        <taxon>Pseudomonadota</taxon>
        <taxon>Betaproteobacteria</taxon>
        <taxon>Burkholderiales</taxon>
        <taxon>Alcaligenaceae</taxon>
        <taxon>Eoetvoesiella</taxon>
    </lineage>
</organism>
<dbReference type="GO" id="GO:0050660">
    <property type="term" value="F:flavin adenine dinucleotide binding"/>
    <property type="evidence" value="ECO:0007669"/>
    <property type="project" value="InterPro"/>
</dbReference>
<dbReference type="Proteomes" id="UP000253628">
    <property type="component" value="Unassembled WGS sequence"/>
</dbReference>
<keyword evidence="2" id="KW-1185">Reference proteome</keyword>
<name>A0A366HCY8_9BURK</name>
<comment type="caution">
    <text evidence="1">The sequence shown here is derived from an EMBL/GenBank/DDBJ whole genome shotgun (WGS) entry which is preliminary data.</text>
</comment>
<dbReference type="RefSeq" id="WP_147251619.1">
    <property type="nucleotide sequence ID" value="NZ_JACCEU010000003.1"/>
</dbReference>
<dbReference type="AlphaFoldDB" id="A0A366HCY8"/>
<sequence length="308" mass="33379">MRFSSRRAFLMGRRSSKTPWEAFCKRMQRSVSGDFLDYGFYDGAGSARLTPGDAADMHRARALCAEHGIVLVLDGINQAASQSHQSVLWIELGRQLTQCQRLPGDDTKWFVQPGCTLGELEDAGLKQFGGLPGYLSVAAWLADRSLHAWAPGATHSSGVAHACVLLADGTQATLGPFGEHNRQPLASLALQKLVPALFQAAASTEGQTCRQAAAWPARYRLDALLPQPGQTVNLSHLLLGHGGDLGWLEWLVLDELALSLAGEADFNGFSLSRQSPDDIVWAQAIELDARVKELFDPQGLFPHPGQDL</sequence>
<accession>A0A366HCY8</accession>
<dbReference type="OrthoDB" id="8689618at2"/>